<feature type="region of interest" description="Disordered" evidence="1">
    <location>
        <begin position="1"/>
        <end position="64"/>
    </location>
</feature>
<sequence>MLIPPLRASNAPNAGVFNRDKARARVRGQRSRSGRAGRHGAKRLEDDSKAKKTACPGVSVDIVN</sequence>
<gene>
    <name evidence="2" type="ORF">GCM10011335_21730</name>
</gene>
<evidence type="ECO:0000313" key="2">
    <source>
        <dbReference type="EMBL" id="GGD18528.1"/>
    </source>
</evidence>
<reference evidence="2" key="2">
    <citation type="submission" date="2020-09" db="EMBL/GenBank/DDBJ databases">
        <authorList>
            <person name="Sun Q."/>
            <person name="Zhou Y."/>
        </authorList>
    </citation>
    <scope>NUCLEOTIDE SEQUENCE</scope>
    <source>
        <strain evidence="2">CGMCC 1.15493</strain>
    </source>
</reference>
<feature type="compositionally biased region" description="Basic residues" evidence="1">
    <location>
        <begin position="24"/>
        <end position="41"/>
    </location>
</feature>
<proteinExistence type="predicted"/>
<protein>
    <submittedName>
        <fullName evidence="2">Uncharacterized protein</fullName>
    </submittedName>
</protein>
<keyword evidence="3" id="KW-1185">Reference proteome</keyword>
<name>A0A916XX83_9HYPH</name>
<comment type="caution">
    <text evidence="2">The sequence shown here is derived from an EMBL/GenBank/DDBJ whole genome shotgun (WGS) entry which is preliminary data.</text>
</comment>
<dbReference type="EMBL" id="BMJJ01000004">
    <property type="protein sequence ID" value="GGD18528.1"/>
    <property type="molecule type" value="Genomic_DNA"/>
</dbReference>
<dbReference type="AlphaFoldDB" id="A0A916XX83"/>
<accession>A0A916XX83</accession>
<dbReference type="Proteomes" id="UP000613160">
    <property type="component" value="Unassembled WGS sequence"/>
</dbReference>
<organism evidence="2 3">
    <name type="scientific">Aureimonas glaciei</name>
    <dbReference type="NCBI Taxonomy" id="1776957"/>
    <lineage>
        <taxon>Bacteria</taxon>
        <taxon>Pseudomonadati</taxon>
        <taxon>Pseudomonadota</taxon>
        <taxon>Alphaproteobacteria</taxon>
        <taxon>Hyphomicrobiales</taxon>
        <taxon>Aurantimonadaceae</taxon>
        <taxon>Aureimonas</taxon>
    </lineage>
</organism>
<evidence type="ECO:0000313" key="3">
    <source>
        <dbReference type="Proteomes" id="UP000613160"/>
    </source>
</evidence>
<evidence type="ECO:0000256" key="1">
    <source>
        <dbReference type="SAM" id="MobiDB-lite"/>
    </source>
</evidence>
<reference evidence="2" key="1">
    <citation type="journal article" date="2014" name="Int. J. Syst. Evol. Microbiol.">
        <title>Complete genome sequence of Corynebacterium casei LMG S-19264T (=DSM 44701T), isolated from a smear-ripened cheese.</title>
        <authorList>
            <consortium name="US DOE Joint Genome Institute (JGI-PGF)"/>
            <person name="Walter F."/>
            <person name="Albersmeier A."/>
            <person name="Kalinowski J."/>
            <person name="Ruckert C."/>
        </authorList>
    </citation>
    <scope>NUCLEOTIDE SEQUENCE</scope>
    <source>
        <strain evidence="2">CGMCC 1.15493</strain>
    </source>
</reference>